<proteinExistence type="predicted"/>
<accession>D0NIQ4</accession>
<reference evidence="2" key="1">
    <citation type="journal article" date="2009" name="Nature">
        <title>Genome sequence and analysis of the Irish potato famine pathogen Phytophthora infestans.</title>
        <authorList>
            <consortium name="The Broad Institute Genome Sequencing Platform"/>
            <person name="Haas B.J."/>
            <person name="Kamoun S."/>
            <person name="Zody M.C."/>
            <person name="Jiang R.H."/>
            <person name="Handsaker R.E."/>
            <person name="Cano L.M."/>
            <person name="Grabherr M."/>
            <person name="Kodira C.D."/>
            <person name="Raffaele S."/>
            <person name="Torto-Alalibo T."/>
            <person name="Bozkurt T.O."/>
            <person name="Ah-Fong A.M."/>
            <person name="Alvarado L."/>
            <person name="Anderson V.L."/>
            <person name="Armstrong M.R."/>
            <person name="Avrova A."/>
            <person name="Baxter L."/>
            <person name="Beynon J."/>
            <person name="Boevink P.C."/>
            <person name="Bollmann S.R."/>
            <person name="Bos J.I."/>
            <person name="Bulone V."/>
            <person name="Cai G."/>
            <person name="Cakir C."/>
            <person name="Carrington J.C."/>
            <person name="Chawner M."/>
            <person name="Conti L."/>
            <person name="Costanzo S."/>
            <person name="Ewan R."/>
            <person name="Fahlgren N."/>
            <person name="Fischbach M.A."/>
            <person name="Fugelstad J."/>
            <person name="Gilroy E.M."/>
            <person name="Gnerre S."/>
            <person name="Green P.J."/>
            <person name="Grenville-Briggs L.J."/>
            <person name="Griffith J."/>
            <person name="Grunwald N.J."/>
            <person name="Horn K."/>
            <person name="Horner N.R."/>
            <person name="Hu C.H."/>
            <person name="Huitema E."/>
            <person name="Jeong D.H."/>
            <person name="Jones A.M."/>
            <person name="Jones J.D."/>
            <person name="Jones R.W."/>
            <person name="Karlsson E.K."/>
            <person name="Kunjeti S.G."/>
            <person name="Lamour K."/>
            <person name="Liu Z."/>
            <person name="Ma L."/>
            <person name="Maclean D."/>
            <person name="Chibucos M.C."/>
            <person name="McDonald H."/>
            <person name="McWalters J."/>
            <person name="Meijer H.J."/>
            <person name="Morgan W."/>
            <person name="Morris P.F."/>
            <person name="Munro C.A."/>
            <person name="O'Neill K."/>
            <person name="Ospina-Giraldo M."/>
            <person name="Pinzon A."/>
            <person name="Pritchard L."/>
            <person name="Ramsahoye B."/>
            <person name="Ren Q."/>
            <person name="Restrepo S."/>
            <person name="Roy S."/>
            <person name="Sadanandom A."/>
            <person name="Savidor A."/>
            <person name="Schornack S."/>
            <person name="Schwartz D.C."/>
            <person name="Schumann U.D."/>
            <person name="Schwessinger B."/>
            <person name="Seyer L."/>
            <person name="Sharpe T."/>
            <person name="Silvar C."/>
            <person name="Song J."/>
            <person name="Studholme D.J."/>
            <person name="Sykes S."/>
            <person name="Thines M."/>
            <person name="van de Vondervoort P.J."/>
            <person name="Phuntumart V."/>
            <person name="Wawra S."/>
            <person name="Weide R."/>
            <person name="Win J."/>
            <person name="Young C."/>
            <person name="Zhou S."/>
            <person name="Fry W."/>
            <person name="Meyers B.C."/>
            <person name="van West P."/>
            <person name="Ristaino J."/>
            <person name="Govers F."/>
            <person name="Birch P.R."/>
            <person name="Whisson S.C."/>
            <person name="Judelson H.S."/>
            <person name="Nusbaum C."/>
        </authorList>
    </citation>
    <scope>NUCLEOTIDE SEQUENCE [LARGE SCALE GENOMIC DNA]</scope>
    <source>
        <strain evidence="2">T30-4</strain>
    </source>
</reference>
<dbReference type="EMBL" id="DS028140">
    <property type="protein sequence ID" value="EEY59388.1"/>
    <property type="molecule type" value="Genomic_DNA"/>
</dbReference>
<evidence type="ECO:0000313" key="1">
    <source>
        <dbReference type="EMBL" id="EEY59388.1"/>
    </source>
</evidence>
<dbReference type="InParanoid" id="D0NIQ4"/>
<dbReference type="KEGG" id="pif:PITG_11411"/>
<dbReference type="Proteomes" id="UP000006643">
    <property type="component" value="Unassembled WGS sequence"/>
</dbReference>
<gene>
    <name evidence="1" type="ORF">PITG_11411</name>
</gene>
<protein>
    <submittedName>
        <fullName evidence="1">Uncharacterized protein</fullName>
    </submittedName>
</protein>
<keyword evidence="2" id="KW-1185">Reference proteome</keyword>
<organism evidence="1 2">
    <name type="scientific">Phytophthora infestans (strain T30-4)</name>
    <name type="common">Potato late blight agent</name>
    <dbReference type="NCBI Taxonomy" id="403677"/>
    <lineage>
        <taxon>Eukaryota</taxon>
        <taxon>Sar</taxon>
        <taxon>Stramenopiles</taxon>
        <taxon>Oomycota</taxon>
        <taxon>Peronosporomycetes</taxon>
        <taxon>Peronosporales</taxon>
        <taxon>Peronosporaceae</taxon>
        <taxon>Phytophthora</taxon>
    </lineage>
</organism>
<dbReference type="AlphaFoldDB" id="D0NIQ4"/>
<dbReference type="HOGENOM" id="CLU_3161135_0_0_1"/>
<evidence type="ECO:0000313" key="2">
    <source>
        <dbReference type="Proteomes" id="UP000006643"/>
    </source>
</evidence>
<dbReference type="RefSeq" id="XP_002900998.1">
    <property type="nucleotide sequence ID" value="XM_002900952.1"/>
</dbReference>
<sequence>MAEKSISASVWQPETVKCVKLEKDLAAFTNDPLGMTHPTSVNLFTCEP</sequence>
<name>D0NIQ4_PHYIT</name>
<dbReference type="VEuPathDB" id="FungiDB:PITG_11411"/>
<dbReference type="GeneID" id="9474769"/>